<keyword evidence="1" id="KW-0472">Membrane</keyword>
<accession>A0ABU0SZA9</accession>
<gene>
    <name evidence="2" type="ORF">QF035_006474</name>
</gene>
<dbReference type="Proteomes" id="UP001230328">
    <property type="component" value="Unassembled WGS sequence"/>
</dbReference>
<comment type="caution">
    <text evidence="2">The sequence shown here is derived from an EMBL/GenBank/DDBJ whole genome shotgun (WGS) entry which is preliminary data.</text>
</comment>
<keyword evidence="1" id="KW-1133">Transmembrane helix</keyword>
<sequence>MTPPEPPRYEPGPGVGKLMLWVLVFVLAAVVVVAGGVYFG</sequence>
<dbReference type="RefSeq" id="WP_307523929.1">
    <property type="nucleotide sequence ID" value="NZ_JAUSZI010000002.1"/>
</dbReference>
<reference evidence="2 3" key="1">
    <citation type="submission" date="2023-07" db="EMBL/GenBank/DDBJ databases">
        <title>Comparative genomics of wheat-associated soil bacteria to identify genetic determinants of phenazine resistance.</title>
        <authorList>
            <person name="Mouncey N."/>
        </authorList>
    </citation>
    <scope>NUCLEOTIDE SEQUENCE [LARGE SCALE GENOMIC DNA]</scope>
    <source>
        <strain evidence="2 3">V2I4</strain>
    </source>
</reference>
<dbReference type="EMBL" id="JAUSZI010000002">
    <property type="protein sequence ID" value="MDQ1028892.1"/>
    <property type="molecule type" value="Genomic_DNA"/>
</dbReference>
<evidence type="ECO:0000256" key="1">
    <source>
        <dbReference type="SAM" id="Phobius"/>
    </source>
</evidence>
<evidence type="ECO:0000313" key="2">
    <source>
        <dbReference type="EMBL" id="MDQ1028892.1"/>
    </source>
</evidence>
<organism evidence="2 3">
    <name type="scientific">Streptomyces umbrinus</name>
    <dbReference type="NCBI Taxonomy" id="67370"/>
    <lineage>
        <taxon>Bacteria</taxon>
        <taxon>Bacillati</taxon>
        <taxon>Actinomycetota</taxon>
        <taxon>Actinomycetes</taxon>
        <taxon>Kitasatosporales</taxon>
        <taxon>Streptomycetaceae</taxon>
        <taxon>Streptomyces</taxon>
        <taxon>Streptomyces phaeochromogenes group</taxon>
    </lineage>
</organism>
<name>A0ABU0SZA9_9ACTN</name>
<evidence type="ECO:0008006" key="4">
    <source>
        <dbReference type="Google" id="ProtNLM"/>
    </source>
</evidence>
<keyword evidence="3" id="KW-1185">Reference proteome</keyword>
<evidence type="ECO:0000313" key="3">
    <source>
        <dbReference type="Proteomes" id="UP001230328"/>
    </source>
</evidence>
<feature type="transmembrane region" description="Helical" evidence="1">
    <location>
        <begin position="20"/>
        <end position="39"/>
    </location>
</feature>
<protein>
    <recommendedName>
        <fullName evidence="4">Secreted protein</fullName>
    </recommendedName>
</protein>
<proteinExistence type="predicted"/>
<keyword evidence="1" id="KW-0812">Transmembrane</keyword>